<gene>
    <name evidence="1" type="ORF">NTEN_LOCUS15020</name>
</gene>
<proteinExistence type="predicted"/>
<dbReference type="AlphaFoldDB" id="A0A6H5H218"/>
<accession>A0A6H5H218</accession>
<organism evidence="1 2">
    <name type="scientific">Nesidiocoris tenuis</name>
    <dbReference type="NCBI Taxonomy" id="355587"/>
    <lineage>
        <taxon>Eukaryota</taxon>
        <taxon>Metazoa</taxon>
        <taxon>Ecdysozoa</taxon>
        <taxon>Arthropoda</taxon>
        <taxon>Hexapoda</taxon>
        <taxon>Insecta</taxon>
        <taxon>Pterygota</taxon>
        <taxon>Neoptera</taxon>
        <taxon>Paraneoptera</taxon>
        <taxon>Hemiptera</taxon>
        <taxon>Heteroptera</taxon>
        <taxon>Panheteroptera</taxon>
        <taxon>Cimicomorpha</taxon>
        <taxon>Miridae</taxon>
        <taxon>Dicyphina</taxon>
        <taxon>Nesidiocoris</taxon>
    </lineage>
</organism>
<protein>
    <submittedName>
        <fullName evidence="1">Uncharacterized protein</fullName>
    </submittedName>
</protein>
<feature type="non-terminal residue" evidence="1">
    <location>
        <position position="1"/>
    </location>
</feature>
<dbReference type="EMBL" id="CADCXU010022523">
    <property type="protein sequence ID" value="CAB0009953.1"/>
    <property type="molecule type" value="Genomic_DNA"/>
</dbReference>
<reference evidence="1 2" key="1">
    <citation type="submission" date="2020-02" db="EMBL/GenBank/DDBJ databases">
        <authorList>
            <person name="Ferguson B K."/>
        </authorList>
    </citation>
    <scope>NUCLEOTIDE SEQUENCE [LARGE SCALE GENOMIC DNA]</scope>
</reference>
<keyword evidence="2" id="KW-1185">Reference proteome</keyword>
<evidence type="ECO:0000313" key="2">
    <source>
        <dbReference type="Proteomes" id="UP000479000"/>
    </source>
</evidence>
<dbReference type="Proteomes" id="UP000479000">
    <property type="component" value="Unassembled WGS sequence"/>
</dbReference>
<evidence type="ECO:0000313" key="1">
    <source>
        <dbReference type="EMBL" id="CAB0009953.1"/>
    </source>
</evidence>
<sequence length="50" mass="5879">VLSKFSQEEILPWHRKRKPKIHAKQIRFSPLNLQPVVNPIPSTPTLSHRK</sequence>
<name>A0A6H5H218_9HEMI</name>